<dbReference type="PANTHER" id="PTHR11772">
    <property type="entry name" value="ASPARAGINE SYNTHETASE"/>
    <property type="match status" value="1"/>
</dbReference>
<organism evidence="4 5">
    <name type="scientific">Methanolacinia petrolearia (strain DSM 11571 / OCM 486 / SEBR 4847)</name>
    <name type="common">Methanoplanus petrolearius</name>
    <dbReference type="NCBI Taxonomy" id="679926"/>
    <lineage>
        <taxon>Archaea</taxon>
        <taxon>Methanobacteriati</taxon>
        <taxon>Methanobacteriota</taxon>
        <taxon>Stenosarchaea group</taxon>
        <taxon>Methanomicrobia</taxon>
        <taxon>Methanomicrobiales</taxon>
        <taxon>Methanomicrobiaceae</taxon>
        <taxon>Methanolacinia</taxon>
    </lineage>
</organism>
<dbReference type="SUPFAM" id="SSF52402">
    <property type="entry name" value="Adenine nucleotide alpha hydrolases-like"/>
    <property type="match status" value="1"/>
</dbReference>
<evidence type="ECO:0000313" key="4">
    <source>
        <dbReference type="EMBL" id="ADN36681.1"/>
    </source>
</evidence>
<dbReference type="GO" id="GO:0005524">
    <property type="term" value="F:ATP binding"/>
    <property type="evidence" value="ECO:0007669"/>
    <property type="project" value="UniProtKB-KW"/>
</dbReference>
<dbReference type="EMBL" id="CP002117">
    <property type="protein sequence ID" value="ADN36681.1"/>
    <property type="molecule type" value="Genomic_DNA"/>
</dbReference>
<dbReference type="AlphaFoldDB" id="E1RJ11"/>
<dbReference type="RefSeq" id="WP_013329858.1">
    <property type="nucleotide sequence ID" value="NC_014507.1"/>
</dbReference>
<dbReference type="Gene3D" id="3.40.50.620">
    <property type="entry name" value="HUPs"/>
    <property type="match status" value="1"/>
</dbReference>
<dbReference type="KEGG" id="mpi:Mpet_1930"/>
<accession>E1RJ11</accession>
<dbReference type="GeneID" id="9744407"/>
<evidence type="ECO:0000256" key="2">
    <source>
        <dbReference type="ARBA" id="ARBA00022840"/>
    </source>
</evidence>
<dbReference type="CDD" id="cd01991">
    <property type="entry name" value="Asn_synthase_B_C"/>
    <property type="match status" value="1"/>
</dbReference>
<dbReference type="Pfam" id="PF00733">
    <property type="entry name" value="Asn_synthase"/>
    <property type="match status" value="2"/>
</dbReference>
<dbReference type="eggNOG" id="arCOG00071">
    <property type="taxonomic scope" value="Archaea"/>
</dbReference>
<feature type="domain" description="Asparagine synthetase" evidence="3">
    <location>
        <begin position="91"/>
        <end position="214"/>
    </location>
</feature>
<evidence type="ECO:0000313" key="5">
    <source>
        <dbReference type="Proteomes" id="UP000006565"/>
    </source>
</evidence>
<evidence type="ECO:0000256" key="1">
    <source>
        <dbReference type="ARBA" id="ARBA00022741"/>
    </source>
</evidence>
<sequence>MSIKITGWMEHGGKILSNEEIMNVTRGDSPLLCSCGGEFYLEWDDCRARDHLGIIPGDCPPGKIVCNGKDVCSICPEIPDLSLDDAIIQSIRLRSDEGVVAFSGGVDSALVAAISGRPAVTVGISGCHDIIHSKEVAELAGLKSHTICEIEPDEIEPVLKKVLRVIPRKTPLDASIAATLFFVARWASENGHKRVLAGQGADELFGGYARYLEPGDPAEKLKTDFESLAVQSKRDQAVASIHGTYVSCPYLDMRVVRASKALPPGGMVRDGIRKYPLRAVAASHMPEEAAFYSKKAMQYGSGVWKEIQRLARKNGYKNSVQRYIDQLINQINP</sequence>
<dbReference type="STRING" id="679926.Mpet_1930"/>
<gene>
    <name evidence="4" type="ordered locus">Mpet_1930</name>
</gene>
<dbReference type="GO" id="GO:0006529">
    <property type="term" value="P:asparagine biosynthetic process"/>
    <property type="evidence" value="ECO:0007669"/>
    <property type="project" value="InterPro"/>
</dbReference>
<dbReference type="InterPro" id="IPR014729">
    <property type="entry name" value="Rossmann-like_a/b/a_fold"/>
</dbReference>
<dbReference type="OrthoDB" id="8692at2157"/>
<keyword evidence="2" id="KW-0067">ATP-binding</keyword>
<dbReference type="InterPro" id="IPR050795">
    <property type="entry name" value="Asn_Synthetase"/>
</dbReference>
<dbReference type="InterPro" id="IPR001962">
    <property type="entry name" value="Asn_synthase"/>
</dbReference>
<proteinExistence type="predicted"/>
<dbReference type="GO" id="GO:0004066">
    <property type="term" value="F:asparagine synthase (glutamine-hydrolyzing) activity"/>
    <property type="evidence" value="ECO:0007669"/>
    <property type="project" value="InterPro"/>
</dbReference>
<evidence type="ECO:0000259" key="3">
    <source>
        <dbReference type="Pfam" id="PF00733"/>
    </source>
</evidence>
<keyword evidence="5" id="KW-1185">Reference proteome</keyword>
<protein>
    <submittedName>
        <fullName evidence="4">Asparagine synthase</fullName>
    </submittedName>
</protein>
<name>E1RJ11_METP4</name>
<reference evidence="4 5" key="1">
    <citation type="journal article" date="2010" name="Stand. Genomic Sci.">
        <title>Complete genome sequence of Methanoplanus petrolearius type strain (SEBR 4847).</title>
        <authorList>
            <person name="Brambilla E."/>
            <person name="Djao O.D."/>
            <person name="Daligault H."/>
            <person name="Lapidus A."/>
            <person name="Lucas S."/>
            <person name="Hammon N."/>
            <person name="Nolan M."/>
            <person name="Tice H."/>
            <person name="Cheng J.F."/>
            <person name="Han C."/>
            <person name="Tapia R."/>
            <person name="Goodwin L."/>
            <person name="Pitluck S."/>
            <person name="Liolios K."/>
            <person name="Ivanova N."/>
            <person name="Mavromatis K."/>
            <person name="Mikhailova N."/>
            <person name="Pati A."/>
            <person name="Chen A."/>
            <person name="Palaniappan K."/>
            <person name="Land M."/>
            <person name="Hauser L."/>
            <person name="Chang Y.J."/>
            <person name="Jeffries C.D."/>
            <person name="Rohde M."/>
            <person name="Spring S."/>
            <person name="Sikorski J."/>
            <person name="Goker M."/>
            <person name="Woyke T."/>
            <person name="Bristow J."/>
            <person name="Eisen J.A."/>
            <person name="Markowitz V."/>
            <person name="Hugenholtz P."/>
            <person name="Kyrpides N.C."/>
            <person name="Klenk H.P."/>
        </authorList>
    </citation>
    <scope>NUCLEOTIDE SEQUENCE [LARGE SCALE GENOMIC DNA]</scope>
    <source>
        <strain evidence="5">DSM 11571 / OCM 486 / SEBR 4847</strain>
    </source>
</reference>
<dbReference type="Proteomes" id="UP000006565">
    <property type="component" value="Chromosome"/>
</dbReference>
<keyword evidence="1" id="KW-0547">Nucleotide-binding</keyword>
<dbReference type="HOGENOM" id="CLU_843617_0_0_2"/>
<feature type="domain" description="Asparagine synthetase" evidence="3">
    <location>
        <begin position="238"/>
        <end position="315"/>
    </location>
</feature>
<dbReference type="GO" id="GO:0005829">
    <property type="term" value="C:cytosol"/>
    <property type="evidence" value="ECO:0007669"/>
    <property type="project" value="TreeGrafter"/>
</dbReference>
<dbReference type="PANTHER" id="PTHR11772:SF2">
    <property type="entry name" value="ASPARAGINE SYNTHETASE [GLUTAMINE-HYDROLYZING]"/>
    <property type="match status" value="1"/>
</dbReference>